<proteinExistence type="predicted"/>
<feature type="domain" description="Spore protein YkvP/CgeB glycosyl transferase-like" evidence="4">
    <location>
        <begin position="202"/>
        <end position="361"/>
    </location>
</feature>
<feature type="domain" description="Glycosyltransferase subfamily 4-like N-terminal" evidence="3">
    <location>
        <begin position="19"/>
        <end position="173"/>
    </location>
</feature>
<dbReference type="Proteomes" id="UP000722336">
    <property type="component" value="Unassembled WGS sequence"/>
</dbReference>
<evidence type="ECO:0000259" key="4">
    <source>
        <dbReference type="Pfam" id="PF13524"/>
    </source>
</evidence>
<organism evidence="5 6">
    <name type="scientific">Pacificimonas pallii</name>
    <dbReference type="NCBI Taxonomy" id="2827236"/>
    <lineage>
        <taxon>Bacteria</taxon>
        <taxon>Pseudomonadati</taxon>
        <taxon>Pseudomonadota</taxon>
        <taxon>Alphaproteobacteria</taxon>
        <taxon>Sphingomonadales</taxon>
        <taxon>Sphingosinicellaceae</taxon>
        <taxon>Pacificimonas</taxon>
    </lineage>
</organism>
<keyword evidence="6" id="KW-1185">Reference proteome</keyword>
<dbReference type="Pfam" id="PF13524">
    <property type="entry name" value="Glyco_trans_1_2"/>
    <property type="match status" value="1"/>
</dbReference>
<evidence type="ECO:0000256" key="2">
    <source>
        <dbReference type="ARBA" id="ARBA00022679"/>
    </source>
</evidence>
<dbReference type="PANTHER" id="PTHR12526:SF629">
    <property type="entry name" value="TEICHURONIC ACID BIOSYNTHESIS GLYCOSYLTRANSFERASE TUAH-RELATED"/>
    <property type="match status" value="1"/>
</dbReference>
<name>A0ABS6SGN5_9SPHN</name>
<dbReference type="EMBL" id="JAGSPA010000004">
    <property type="protein sequence ID" value="MBV7257574.1"/>
    <property type="molecule type" value="Genomic_DNA"/>
</dbReference>
<dbReference type="PANTHER" id="PTHR12526">
    <property type="entry name" value="GLYCOSYLTRANSFERASE"/>
    <property type="match status" value="1"/>
</dbReference>
<gene>
    <name evidence="5" type="ORF">KCG44_12345</name>
</gene>
<dbReference type="Pfam" id="PF13439">
    <property type="entry name" value="Glyco_transf_4"/>
    <property type="match status" value="1"/>
</dbReference>
<evidence type="ECO:0000259" key="3">
    <source>
        <dbReference type="Pfam" id="PF13439"/>
    </source>
</evidence>
<dbReference type="InterPro" id="IPR055259">
    <property type="entry name" value="YkvP/CgeB_Glyco_trans-like"/>
</dbReference>
<reference evidence="5 6" key="1">
    <citation type="submission" date="2021-04" db="EMBL/GenBank/DDBJ databases">
        <authorList>
            <person name="Pira H."/>
            <person name="Risdian C."/>
            <person name="Wink J."/>
        </authorList>
    </citation>
    <scope>NUCLEOTIDE SEQUENCE [LARGE SCALE GENOMIC DNA]</scope>
    <source>
        <strain evidence="5 6">WHA3</strain>
    </source>
</reference>
<dbReference type="RefSeq" id="WP_218446415.1">
    <property type="nucleotide sequence ID" value="NZ_JAGSPA010000004.1"/>
</dbReference>
<sequence length="362" mass="40151">MKIAYAAVSQVPSRAANSVHVMRMSAAFARAGHDVTLFLPSDTEESLTDVFEYYGAENIFGIQRAAWPPIRGKAFFFALDVARKAKAASVDLLYSRSIAVSAFAITNGIPTVLEMHGPITDKSVIERIMFRWLVRQRAFRKMVVISGPLKRWFETEGSFPSDRVIVAHDGADVSMAPKAARGPVRTAGYFGGLYEGRGIDIIFEMAKRTPSIDYVIYGGTPQDVEKWQARVGGRENFHLLGHAAPRDVGKLMQKCDVLLAPYQARVAVHGGSGDTAKWMSPLKLFEYMSAGRAIICSDSPVLHEILTPGETALMPVADDINQWVQAISDLDRPELRTRLQEQAYRRLVEDFSWDKRALAVLS</sequence>
<evidence type="ECO:0000313" key="6">
    <source>
        <dbReference type="Proteomes" id="UP000722336"/>
    </source>
</evidence>
<comment type="caution">
    <text evidence="5">The sequence shown here is derived from an EMBL/GenBank/DDBJ whole genome shotgun (WGS) entry which is preliminary data.</text>
</comment>
<protein>
    <submittedName>
        <fullName evidence="5">Glycosyltransferase family 4 protein</fullName>
    </submittedName>
</protein>
<evidence type="ECO:0000313" key="5">
    <source>
        <dbReference type="EMBL" id="MBV7257574.1"/>
    </source>
</evidence>
<evidence type="ECO:0000256" key="1">
    <source>
        <dbReference type="ARBA" id="ARBA00022676"/>
    </source>
</evidence>
<keyword evidence="1" id="KW-0328">Glycosyltransferase</keyword>
<keyword evidence="2" id="KW-0808">Transferase</keyword>
<dbReference type="CDD" id="cd03801">
    <property type="entry name" value="GT4_PimA-like"/>
    <property type="match status" value="1"/>
</dbReference>
<accession>A0ABS6SGN5</accession>
<dbReference type="InterPro" id="IPR028098">
    <property type="entry name" value="Glyco_trans_4-like_N"/>
</dbReference>